<keyword evidence="1" id="KW-1133">Transmembrane helix</keyword>
<accession>A0A2R4CAP8</accession>
<feature type="transmembrane region" description="Helical" evidence="1">
    <location>
        <begin position="138"/>
        <end position="162"/>
    </location>
</feature>
<gene>
    <name evidence="2" type="ORF">C9I28_13970</name>
</gene>
<keyword evidence="3" id="KW-1185">Reference proteome</keyword>
<dbReference type="KEGG" id="masz:C9I28_13970"/>
<dbReference type="RefSeq" id="WP_107142021.1">
    <property type="nucleotide sequence ID" value="NZ_CP028324.1"/>
</dbReference>
<reference evidence="2 3" key="1">
    <citation type="submission" date="2018-03" db="EMBL/GenBank/DDBJ databases">
        <title>Massilia armeniaca sp. nov., isolated from desert soil.</title>
        <authorList>
            <person name="Huang H."/>
            <person name="Ren M."/>
        </authorList>
    </citation>
    <scope>NUCLEOTIDE SEQUENCE [LARGE SCALE GENOMIC DNA]</scope>
    <source>
        <strain evidence="2 3">ZMN-3</strain>
    </source>
</reference>
<organism evidence="2 3">
    <name type="scientific">Pseudoduganella armeniaca</name>
    <dbReference type="NCBI Taxonomy" id="2072590"/>
    <lineage>
        <taxon>Bacteria</taxon>
        <taxon>Pseudomonadati</taxon>
        <taxon>Pseudomonadota</taxon>
        <taxon>Betaproteobacteria</taxon>
        <taxon>Burkholderiales</taxon>
        <taxon>Oxalobacteraceae</taxon>
        <taxon>Telluria group</taxon>
        <taxon>Pseudoduganella</taxon>
    </lineage>
</organism>
<proteinExistence type="predicted"/>
<sequence length="259" mass="26777">MTAGFAPAALRIGRVVAADTLREALRGRLPWLLLVLLLAGAGLSGFIGALALTDTRATQAALLAALLRCAGAGIVAVFTVASVVREAHDKQAEMLLALPAGRAVWLLGRLAGFALLAVLVALPAAVLVGWHAAPAQAALWSLGLLCELWIVAAFAVFCALGLGHAAPALCATLGFYLLARVAGILRALAHDAESSSRLVAPAADAVAFLLPRLDTFARAEWLLYDTGRGADAAAMLGQTAIYLALLTAASLVDLQRREF</sequence>
<name>A0A2R4CAP8_9BURK</name>
<dbReference type="EMBL" id="CP028324">
    <property type="protein sequence ID" value="AVR96673.1"/>
    <property type="molecule type" value="Genomic_DNA"/>
</dbReference>
<evidence type="ECO:0000256" key="1">
    <source>
        <dbReference type="SAM" id="Phobius"/>
    </source>
</evidence>
<evidence type="ECO:0000313" key="2">
    <source>
        <dbReference type="EMBL" id="AVR96673.1"/>
    </source>
</evidence>
<evidence type="ECO:0000313" key="3">
    <source>
        <dbReference type="Proteomes" id="UP000240505"/>
    </source>
</evidence>
<keyword evidence="1" id="KW-0472">Membrane</keyword>
<feature type="transmembrane region" description="Helical" evidence="1">
    <location>
        <begin position="232"/>
        <end position="252"/>
    </location>
</feature>
<keyword evidence="1" id="KW-0812">Transmembrane</keyword>
<feature type="transmembrane region" description="Helical" evidence="1">
    <location>
        <begin position="59"/>
        <end position="84"/>
    </location>
</feature>
<dbReference type="OrthoDB" id="8753690at2"/>
<dbReference type="AlphaFoldDB" id="A0A2R4CAP8"/>
<feature type="transmembrane region" description="Helical" evidence="1">
    <location>
        <begin position="104"/>
        <end position="132"/>
    </location>
</feature>
<feature type="transmembrane region" description="Helical" evidence="1">
    <location>
        <begin position="169"/>
        <end position="189"/>
    </location>
</feature>
<feature type="transmembrane region" description="Helical" evidence="1">
    <location>
        <begin position="31"/>
        <end position="53"/>
    </location>
</feature>
<protein>
    <submittedName>
        <fullName evidence="2">Uncharacterized protein</fullName>
    </submittedName>
</protein>
<dbReference type="Proteomes" id="UP000240505">
    <property type="component" value="Chromosome"/>
</dbReference>